<evidence type="ECO:0000313" key="2">
    <source>
        <dbReference type="EMBL" id="EHB93501.1"/>
    </source>
</evidence>
<sequence>MKSNGLTYLLLVVVLGVWSVVVWKLFFSKPEVTPAAPAALVTRQKKPANGDTLQLDYPDPFLRAAVPQPAPGAISRTVKKTVPAAGKPEPVVNLACNGRIRSKGTDRYLVSFDGRVHLLGRGESAEGFTLQLLRGDSIGLFRYGKIYFVQIP</sequence>
<evidence type="ECO:0000313" key="3">
    <source>
        <dbReference type="Proteomes" id="UP000006008"/>
    </source>
</evidence>
<keyword evidence="1" id="KW-0472">Membrane</keyword>
<organism evidence="2 3">
    <name type="scientific">Alistipes indistinctus YIT 12060</name>
    <dbReference type="NCBI Taxonomy" id="742725"/>
    <lineage>
        <taxon>Bacteria</taxon>
        <taxon>Pseudomonadati</taxon>
        <taxon>Bacteroidota</taxon>
        <taxon>Bacteroidia</taxon>
        <taxon>Bacteroidales</taxon>
        <taxon>Rikenellaceae</taxon>
        <taxon>Alistipes</taxon>
    </lineage>
</organism>
<dbReference type="STRING" id="742725.HMPREF9450_00272"/>
<keyword evidence="3" id="KW-1185">Reference proteome</keyword>
<keyword evidence="1" id="KW-1133">Transmembrane helix</keyword>
<dbReference type="Proteomes" id="UP000006008">
    <property type="component" value="Unassembled WGS sequence"/>
</dbReference>
<proteinExistence type="predicted"/>
<feature type="transmembrane region" description="Helical" evidence="1">
    <location>
        <begin position="6"/>
        <end position="27"/>
    </location>
</feature>
<protein>
    <recommendedName>
        <fullName evidence="4">Type II secretion system protein GspC N-terminal domain-containing protein</fullName>
    </recommendedName>
</protein>
<name>G5H5R2_9BACT</name>
<dbReference type="HOGENOM" id="CLU_1702467_0_0_10"/>
<dbReference type="OrthoDB" id="1007705at2"/>
<evidence type="ECO:0008006" key="4">
    <source>
        <dbReference type="Google" id="ProtNLM"/>
    </source>
</evidence>
<reference evidence="2 3" key="1">
    <citation type="submission" date="2011-08" db="EMBL/GenBank/DDBJ databases">
        <title>The Genome Sequence of Alistipes indistinctus YIT 12060.</title>
        <authorList>
            <consortium name="The Broad Institute Genome Sequencing Platform"/>
            <person name="Earl A."/>
            <person name="Ward D."/>
            <person name="Feldgarden M."/>
            <person name="Gevers D."/>
            <person name="Morotomi M."/>
            <person name="Young S.K."/>
            <person name="Zeng Q."/>
            <person name="Gargeya S."/>
            <person name="Fitzgerald M."/>
            <person name="Haas B."/>
            <person name="Abouelleil A."/>
            <person name="Alvarado L."/>
            <person name="Arachchi H.M."/>
            <person name="Berlin A."/>
            <person name="Brown A."/>
            <person name="Chapman S.B."/>
            <person name="Chen Z."/>
            <person name="Dunbar C."/>
            <person name="Freedman E."/>
            <person name="Gearin G."/>
            <person name="Gellesch M."/>
            <person name="Goldberg J."/>
            <person name="Griggs A."/>
            <person name="Gujja S."/>
            <person name="Heiman D."/>
            <person name="Howarth C."/>
            <person name="Larson L."/>
            <person name="Lui A."/>
            <person name="MacDonald P.J.P."/>
            <person name="Montmayeur A."/>
            <person name="Murphy C."/>
            <person name="Neiman D."/>
            <person name="Pearson M."/>
            <person name="Priest M."/>
            <person name="Roberts A."/>
            <person name="Saif S."/>
            <person name="Shea T."/>
            <person name="Shenoy N."/>
            <person name="Sisk P."/>
            <person name="Stolte C."/>
            <person name="Sykes S."/>
            <person name="Wortman J."/>
            <person name="Nusbaum C."/>
            <person name="Birren B."/>
        </authorList>
    </citation>
    <scope>NUCLEOTIDE SEQUENCE [LARGE SCALE GENOMIC DNA]</scope>
    <source>
        <strain evidence="2 3">YIT 12060</strain>
    </source>
</reference>
<dbReference type="AlphaFoldDB" id="G5H5R2"/>
<dbReference type="RefSeq" id="WP_009133078.1">
    <property type="nucleotide sequence ID" value="NZ_CP102250.1"/>
</dbReference>
<dbReference type="GeneID" id="92816694"/>
<keyword evidence="1" id="KW-0812">Transmembrane</keyword>
<comment type="caution">
    <text evidence="2">The sequence shown here is derived from an EMBL/GenBank/DDBJ whole genome shotgun (WGS) entry which is preliminary data.</text>
</comment>
<dbReference type="PATRIC" id="fig|742725.3.peg.311"/>
<accession>G5H5R2</accession>
<gene>
    <name evidence="2" type="ORF">HMPREF9450_00272</name>
</gene>
<evidence type="ECO:0000256" key="1">
    <source>
        <dbReference type="SAM" id="Phobius"/>
    </source>
</evidence>
<dbReference type="EMBL" id="ADLD01000003">
    <property type="protein sequence ID" value="EHB93501.1"/>
    <property type="molecule type" value="Genomic_DNA"/>
</dbReference>